<dbReference type="InterPro" id="IPR050109">
    <property type="entry name" value="HTH-type_TetR-like_transc_reg"/>
</dbReference>
<dbReference type="PANTHER" id="PTHR30055:SF234">
    <property type="entry name" value="HTH-TYPE TRANSCRIPTIONAL REGULATOR BETI"/>
    <property type="match status" value="1"/>
</dbReference>
<dbReference type="Gene3D" id="1.10.357.10">
    <property type="entry name" value="Tetracycline Repressor, domain 2"/>
    <property type="match status" value="1"/>
</dbReference>
<feature type="DNA-binding region" description="H-T-H motif" evidence="4">
    <location>
        <begin position="31"/>
        <end position="50"/>
    </location>
</feature>
<proteinExistence type="predicted"/>
<dbReference type="SUPFAM" id="SSF46689">
    <property type="entry name" value="Homeodomain-like"/>
    <property type="match status" value="1"/>
</dbReference>
<dbReference type="GO" id="GO:0003700">
    <property type="term" value="F:DNA-binding transcription factor activity"/>
    <property type="evidence" value="ECO:0007669"/>
    <property type="project" value="TreeGrafter"/>
</dbReference>
<sequence length="210" mass="23398">MNAQSKEINTRINILDKATPLFAAKGYNGVSMRELSKLVGLSTAAIYHHFPDKHALYFEVLKHSFVDKATAIAGSVSNTGAPLERLESFIERFALMVNDDQNVRALVMWELLDGDEARLKLVAEEVLLEPFKMVLALVQDIAPEADHYMLTVSSIWLVLSHSATRPMCQYLPGWKTSYSDPSVISSHVIQLLKNNINTINTVADERGPNT</sequence>
<reference evidence="6 7" key="1">
    <citation type="journal article" date="2013" name="Genome Announc.">
        <title>Genome Sequence of the Pyrene- and Fluoranthene-Degrading Bacterium Cycloclasticus sp. Strain PY97M.</title>
        <authorList>
            <person name="Cui Z."/>
            <person name="Xu G."/>
            <person name="Li Q."/>
            <person name="Gao W."/>
            <person name="Zheng L."/>
        </authorList>
    </citation>
    <scope>NUCLEOTIDE SEQUENCE [LARGE SCALE GENOMIC DNA]</scope>
    <source>
        <strain evidence="6 7">PY97M</strain>
    </source>
</reference>
<dbReference type="PRINTS" id="PR00455">
    <property type="entry name" value="HTHTETR"/>
</dbReference>
<dbReference type="Pfam" id="PF00440">
    <property type="entry name" value="TetR_N"/>
    <property type="match status" value="1"/>
</dbReference>
<dbReference type="RefSeq" id="WP_015005392.1">
    <property type="nucleotide sequence ID" value="NZ_JARGOU010000002.1"/>
</dbReference>
<evidence type="ECO:0000313" key="7">
    <source>
        <dbReference type="Proteomes" id="UP000015462"/>
    </source>
</evidence>
<dbReference type="InterPro" id="IPR009057">
    <property type="entry name" value="Homeodomain-like_sf"/>
</dbReference>
<dbReference type="PANTHER" id="PTHR30055">
    <property type="entry name" value="HTH-TYPE TRANSCRIPTIONAL REGULATOR RUTR"/>
    <property type="match status" value="1"/>
</dbReference>
<dbReference type="InterPro" id="IPR023772">
    <property type="entry name" value="DNA-bd_HTH_TetR-type_CS"/>
</dbReference>
<keyword evidence="3" id="KW-0804">Transcription</keyword>
<organism evidence="6 7">
    <name type="scientific">Cycloclasticus pugetii</name>
    <dbReference type="NCBI Taxonomy" id="34068"/>
    <lineage>
        <taxon>Bacteria</taxon>
        <taxon>Pseudomonadati</taxon>
        <taxon>Pseudomonadota</taxon>
        <taxon>Gammaproteobacteria</taxon>
        <taxon>Thiotrichales</taxon>
        <taxon>Piscirickettsiaceae</taxon>
        <taxon>Cycloclasticus</taxon>
    </lineage>
</organism>
<name>A0AB33Z4P3_9GAMM</name>
<dbReference type="EMBL" id="ASHL01000001">
    <property type="protein sequence ID" value="EPD14240.1"/>
    <property type="molecule type" value="Genomic_DNA"/>
</dbReference>
<evidence type="ECO:0000256" key="4">
    <source>
        <dbReference type="PROSITE-ProRule" id="PRU00335"/>
    </source>
</evidence>
<dbReference type="AlphaFoldDB" id="A0AB33Z4P3"/>
<feature type="domain" description="HTH tetR-type" evidence="5">
    <location>
        <begin position="8"/>
        <end position="68"/>
    </location>
</feature>
<evidence type="ECO:0000256" key="3">
    <source>
        <dbReference type="ARBA" id="ARBA00023163"/>
    </source>
</evidence>
<dbReference type="InterPro" id="IPR001647">
    <property type="entry name" value="HTH_TetR"/>
</dbReference>
<dbReference type="Proteomes" id="UP000015462">
    <property type="component" value="Unassembled WGS sequence"/>
</dbReference>
<evidence type="ECO:0000313" key="6">
    <source>
        <dbReference type="EMBL" id="EPD14240.1"/>
    </source>
</evidence>
<evidence type="ECO:0000259" key="5">
    <source>
        <dbReference type="PROSITE" id="PS50977"/>
    </source>
</evidence>
<protein>
    <submittedName>
        <fullName evidence="6">TetR family transcriptional regulator</fullName>
    </submittedName>
</protein>
<dbReference type="PROSITE" id="PS50977">
    <property type="entry name" value="HTH_TETR_2"/>
    <property type="match status" value="1"/>
</dbReference>
<comment type="caution">
    <text evidence="6">The sequence shown here is derived from an EMBL/GenBank/DDBJ whole genome shotgun (WGS) entry which is preliminary data.</text>
</comment>
<dbReference type="PROSITE" id="PS01081">
    <property type="entry name" value="HTH_TETR_1"/>
    <property type="match status" value="1"/>
</dbReference>
<evidence type="ECO:0000256" key="1">
    <source>
        <dbReference type="ARBA" id="ARBA00023015"/>
    </source>
</evidence>
<accession>A0AB33Z4P3</accession>
<keyword evidence="2 4" id="KW-0238">DNA-binding</keyword>
<dbReference type="GO" id="GO:0000976">
    <property type="term" value="F:transcription cis-regulatory region binding"/>
    <property type="evidence" value="ECO:0007669"/>
    <property type="project" value="TreeGrafter"/>
</dbReference>
<evidence type="ECO:0000256" key="2">
    <source>
        <dbReference type="ARBA" id="ARBA00023125"/>
    </source>
</evidence>
<gene>
    <name evidence="6" type="ORF">L196_02045</name>
</gene>
<keyword evidence="7" id="KW-1185">Reference proteome</keyword>
<keyword evidence="1" id="KW-0805">Transcription regulation</keyword>